<keyword evidence="3" id="KW-1185">Reference proteome</keyword>
<dbReference type="Pfam" id="PF12937">
    <property type="entry name" value="F-box-like"/>
    <property type="match status" value="1"/>
</dbReference>
<gene>
    <name evidence="2" type="ORF">EVG20_g1978</name>
</gene>
<dbReference type="OrthoDB" id="3365698at2759"/>
<comment type="caution">
    <text evidence="2">The sequence shown here is derived from an EMBL/GenBank/DDBJ whole genome shotgun (WGS) entry which is preliminary data.</text>
</comment>
<evidence type="ECO:0000259" key="1">
    <source>
        <dbReference type="Pfam" id="PF12937"/>
    </source>
</evidence>
<dbReference type="Gene3D" id="1.20.1280.50">
    <property type="match status" value="1"/>
</dbReference>
<dbReference type="Proteomes" id="UP000298327">
    <property type="component" value="Unassembled WGS sequence"/>
</dbReference>
<proteinExistence type="predicted"/>
<dbReference type="SUPFAM" id="SSF81383">
    <property type="entry name" value="F-box domain"/>
    <property type="match status" value="1"/>
</dbReference>
<accession>A0A4Y9Z915</accession>
<protein>
    <recommendedName>
        <fullName evidence="1">F-box domain-containing protein</fullName>
    </recommendedName>
</protein>
<dbReference type="EMBL" id="SEOQ01000070">
    <property type="protein sequence ID" value="TFY71032.1"/>
    <property type="molecule type" value="Genomic_DNA"/>
</dbReference>
<dbReference type="InterPro" id="IPR001810">
    <property type="entry name" value="F-box_dom"/>
</dbReference>
<sequence length="581" mass="65689">MTINPESTLKPLRVKLPSHRTSWHLPASSEISVGKKYNAPSAYLLSGLLRRTPSPALSVYVIMENVSPPSSQPCHVSRLPVELMCKIFLLPNAECHDERAVIKYASQRHSIWVSHVCRRWRAVALHTPALWAVIYVNPVKFHPDRLDAFLERSISHPLTISIYTRGPRRLDLRLLGQLYASLLSRLQVHSPRWLALDIATQNEKLRNKVLDVLQNFTVPALRRFRFWCNVWDPNDPGTDWYAEPHYSLLPFHGQMTQLEDLYLESTDMWWAHCRLQNLKSLSLVGFPSISLEELLDLLSSCPGLLSFTLQTLSLHATGEEVNIVTVPALETFLLNLAAFCLPILWNCLRLPKLRSLTLYPVGSDHTFALPLLTNPHPAAQASPPPCWYLTSLTFWPRSESIWFTGVLFNELPNVRVLFLCPNDREAANTCIRDLTKQRSSIYADDDSPAVPEMVVPCLTTLMIPEGRCSNAPITDVSWDLLQHLVASRRAAGVPLKKIFIEHERAWARGPPEKATWLMENLEAFGMMPKSWKLQTLHRYYAEDCCAIEAEPAAHVGVREIVRAAGVYLIQTGGETRAAEGG</sequence>
<evidence type="ECO:0000313" key="2">
    <source>
        <dbReference type="EMBL" id="TFY71032.1"/>
    </source>
</evidence>
<dbReference type="SUPFAM" id="SSF52047">
    <property type="entry name" value="RNI-like"/>
    <property type="match status" value="1"/>
</dbReference>
<reference evidence="2 3" key="1">
    <citation type="submission" date="2019-02" db="EMBL/GenBank/DDBJ databases">
        <title>Genome sequencing of the rare red list fungi Dentipellis fragilis.</title>
        <authorList>
            <person name="Buettner E."/>
            <person name="Kellner H."/>
        </authorList>
    </citation>
    <scope>NUCLEOTIDE SEQUENCE [LARGE SCALE GENOMIC DNA]</scope>
    <source>
        <strain evidence="2 3">DSM 105465</strain>
    </source>
</reference>
<dbReference type="InterPro" id="IPR036047">
    <property type="entry name" value="F-box-like_dom_sf"/>
</dbReference>
<dbReference type="AlphaFoldDB" id="A0A4Y9Z915"/>
<name>A0A4Y9Z915_9AGAM</name>
<feature type="domain" description="F-box" evidence="1">
    <location>
        <begin position="77"/>
        <end position="135"/>
    </location>
</feature>
<evidence type="ECO:0000313" key="3">
    <source>
        <dbReference type="Proteomes" id="UP000298327"/>
    </source>
</evidence>
<organism evidence="2 3">
    <name type="scientific">Dentipellis fragilis</name>
    <dbReference type="NCBI Taxonomy" id="205917"/>
    <lineage>
        <taxon>Eukaryota</taxon>
        <taxon>Fungi</taxon>
        <taxon>Dikarya</taxon>
        <taxon>Basidiomycota</taxon>
        <taxon>Agaricomycotina</taxon>
        <taxon>Agaricomycetes</taxon>
        <taxon>Russulales</taxon>
        <taxon>Hericiaceae</taxon>
        <taxon>Dentipellis</taxon>
    </lineage>
</organism>